<dbReference type="Proteomes" id="UP001190700">
    <property type="component" value="Unassembled WGS sequence"/>
</dbReference>
<reference evidence="1 2" key="1">
    <citation type="journal article" date="2015" name="Genome Biol. Evol.">
        <title>Comparative Genomics of a Bacterivorous Green Alga Reveals Evolutionary Causalities and Consequences of Phago-Mixotrophic Mode of Nutrition.</title>
        <authorList>
            <person name="Burns J.A."/>
            <person name="Paasch A."/>
            <person name="Narechania A."/>
            <person name="Kim E."/>
        </authorList>
    </citation>
    <scope>NUCLEOTIDE SEQUENCE [LARGE SCALE GENOMIC DNA]</scope>
    <source>
        <strain evidence="1 2">PLY_AMNH</strain>
    </source>
</reference>
<proteinExistence type="predicted"/>
<keyword evidence="2" id="KW-1185">Reference proteome</keyword>
<organism evidence="1 2">
    <name type="scientific">Cymbomonas tetramitiformis</name>
    <dbReference type="NCBI Taxonomy" id="36881"/>
    <lineage>
        <taxon>Eukaryota</taxon>
        <taxon>Viridiplantae</taxon>
        <taxon>Chlorophyta</taxon>
        <taxon>Pyramimonadophyceae</taxon>
        <taxon>Pyramimonadales</taxon>
        <taxon>Pyramimonadaceae</taxon>
        <taxon>Cymbomonas</taxon>
    </lineage>
</organism>
<name>A0AAE0GHG6_9CHLO</name>
<evidence type="ECO:0000313" key="2">
    <source>
        <dbReference type="Proteomes" id="UP001190700"/>
    </source>
</evidence>
<gene>
    <name evidence="1" type="ORF">CYMTET_13912</name>
</gene>
<evidence type="ECO:0000313" key="1">
    <source>
        <dbReference type="EMBL" id="KAK3278137.1"/>
    </source>
</evidence>
<dbReference type="AlphaFoldDB" id="A0AAE0GHG6"/>
<comment type="caution">
    <text evidence="1">The sequence shown here is derived from an EMBL/GenBank/DDBJ whole genome shotgun (WGS) entry which is preliminary data.</text>
</comment>
<sequence length="142" mass="15549">MASLRQHARMCALRSTLHLLRQRQFTTGHDLVVPGGACAPGTESDSGIFDLNDNKDFDSYKLASPHSPISFGTTFGRQLVVCGGVVTTSHTHLNLSIFAFTECSFSTRGTLRIFKPQPSPYTDTIRAVVPGHFRLWPRTGVG</sequence>
<accession>A0AAE0GHG6</accession>
<protein>
    <submittedName>
        <fullName evidence="1">Uncharacterized protein</fullName>
    </submittedName>
</protein>
<dbReference type="EMBL" id="LGRX02005613">
    <property type="protein sequence ID" value="KAK3278137.1"/>
    <property type="molecule type" value="Genomic_DNA"/>
</dbReference>